<dbReference type="SMART" id="SM00595">
    <property type="entry name" value="MADF"/>
    <property type="match status" value="1"/>
</dbReference>
<reference evidence="15" key="1">
    <citation type="submission" date="2022-11" db="UniProtKB">
        <authorList>
            <consortium name="WormBaseParasite"/>
        </authorList>
    </citation>
    <scope>IDENTIFICATION</scope>
</reference>
<dbReference type="WBParaSite" id="jg16750">
    <property type="protein sequence ID" value="jg16750"/>
    <property type="gene ID" value="jg16750"/>
</dbReference>
<dbReference type="PANTHER" id="PTHR14744">
    <property type="entry name" value="N-ALPHA-ACETYLTRANSFERASE 60"/>
    <property type="match status" value="1"/>
</dbReference>
<dbReference type="EC" id="2.3.1.48" evidence="1"/>
<protein>
    <recommendedName>
        <fullName evidence="8">N-alpha-acetyltransferase 60</fullName>
        <ecNumber evidence="7">2.3.1.259</ecNumber>
        <ecNumber evidence="1">2.3.1.48</ecNumber>
    </recommendedName>
</protein>
<name>A0A915D747_9BILA</name>
<sequence length="496" mass="56419">MAPTTIPSCCLTPQQKEVLINAVKNRPFIWDCSSQYYTEVGMRRSGFSQIADLLSDDNTQYTGAEMQVEWKKLKDVFNRTLKSWRYWESMQFMVDNEKLHSHKMRKKNRSRTEETNIQVAQKAVHEIDNTSTNEYCSLGNNQDVMVDQKLMNLEWLASQIPLSNSSQEDIEHKDDTFSVTSNQLEVIKQTTSAEVFKRSQLVHRSSTDSCTDFTCANTTEPAHTSINANLPATKRKRSFFEQQRADGYLSTRCRSNKPSGPQKTLQNSHKMTDNTTASSHNCAENSSPVSTQKMDQFDVFACEPQQVYLPKPYPREYYVEALQKPDQIFNMACFGPDCSLLGYVVGVYSYPTSDWYQPNESNDEIALLKEHSKELAYVSSLAVKEEKIGHGVGAFLVAQFIGQLRDSKTPPKAIYLHALMKHDLIIEFYRRLGFKIAGTAVGYYTFKGKPYDARILVRVFKKSSKSRLVTIEEAVTSNVAKVSATVEQKSEDQKNG</sequence>
<evidence type="ECO:0000256" key="9">
    <source>
        <dbReference type="ARBA" id="ARBA00048017"/>
    </source>
</evidence>
<evidence type="ECO:0000256" key="2">
    <source>
        <dbReference type="ARBA" id="ARBA00022679"/>
    </source>
</evidence>
<dbReference type="InterPro" id="IPR045141">
    <property type="entry name" value="NAA60-like"/>
</dbReference>
<evidence type="ECO:0000256" key="6">
    <source>
        <dbReference type="ARBA" id="ARBA00025774"/>
    </source>
</evidence>
<dbReference type="GO" id="GO:0120518">
    <property type="term" value="F:protein N-terminal-methionine acetyltransferase activity"/>
    <property type="evidence" value="ECO:0007669"/>
    <property type="project" value="UniProtKB-EC"/>
</dbReference>
<evidence type="ECO:0000256" key="7">
    <source>
        <dbReference type="ARBA" id="ARBA00026111"/>
    </source>
</evidence>
<dbReference type="SUPFAM" id="SSF55729">
    <property type="entry name" value="Acyl-CoA N-acyltransferases (Nat)"/>
    <property type="match status" value="1"/>
</dbReference>
<evidence type="ECO:0000313" key="15">
    <source>
        <dbReference type="WBParaSite" id="jg16750"/>
    </source>
</evidence>
<dbReference type="Gene3D" id="3.40.630.30">
    <property type="match status" value="1"/>
</dbReference>
<evidence type="ECO:0000256" key="4">
    <source>
        <dbReference type="ARBA" id="ARBA00022853"/>
    </source>
</evidence>
<evidence type="ECO:0000259" key="12">
    <source>
        <dbReference type="PROSITE" id="PS51029"/>
    </source>
</evidence>
<accession>A0A915D747</accession>
<feature type="domain" description="MADF" evidence="12">
    <location>
        <begin position="18"/>
        <end position="98"/>
    </location>
</feature>
<dbReference type="GO" id="GO:0004402">
    <property type="term" value="F:histone acetyltransferase activity"/>
    <property type="evidence" value="ECO:0007669"/>
    <property type="project" value="TreeGrafter"/>
</dbReference>
<evidence type="ECO:0000259" key="13">
    <source>
        <dbReference type="PROSITE" id="PS51186"/>
    </source>
</evidence>
<proteinExistence type="inferred from homology"/>
<comment type="similarity">
    <text evidence="6">Belongs to the acetyltransferase family. NAA60 subfamily.</text>
</comment>
<evidence type="ECO:0000313" key="14">
    <source>
        <dbReference type="Proteomes" id="UP000887574"/>
    </source>
</evidence>
<keyword evidence="14" id="KW-1185">Reference proteome</keyword>
<keyword evidence="4" id="KW-0156">Chromatin regulator</keyword>
<feature type="domain" description="N-acetyltransferase" evidence="13">
    <location>
        <begin position="289"/>
        <end position="452"/>
    </location>
</feature>
<evidence type="ECO:0000256" key="11">
    <source>
        <dbReference type="SAM" id="MobiDB-lite"/>
    </source>
</evidence>
<dbReference type="Proteomes" id="UP000887574">
    <property type="component" value="Unplaced"/>
</dbReference>
<feature type="compositionally biased region" description="Polar residues" evidence="11">
    <location>
        <begin position="252"/>
        <end position="289"/>
    </location>
</feature>
<dbReference type="InterPro" id="IPR000182">
    <property type="entry name" value="GNAT_dom"/>
</dbReference>
<dbReference type="AlphaFoldDB" id="A0A915D747"/>
<dbReference type="GO" id="GO:0007059">
    <property type="term" value="P:chromosome segregation"/>
    <property type="evidence" value="ECO:0007669"/>
    <property type="project" value="UniProtKB-KW"/>
</dbReference>
<comment type="catalytic activity">
    <reaction evidence="10">
        <text>N-terminal L-methionyl-[transmembrane protein] + acetyl-CoA = N-terminal N(alpha)-acetyl-L-methionyl-[transmembrane protein] + CoA + H(+)</text>
        <dbReference type="Rhea" id="RHEA:50604"/>
        <dbReference type="Rhea" id="RHEA-COMP:12745"/>
        <dbReference type="Rhea" id="RHEA-COMP:12746"/>
        <dbReference type="ChEBI" id="CHEBI:15378"/>
        <dbReference type="ChEBI" id="CHEBI:57287"/>
        <dbReference type="ChEBI" id="CHEBI:57288"/>
        <dbReference type="ChEBI" id="CHEBI:64731"/>
        <dbReference type="ChEBI" id="CHEBI:133414"/>
        <dbReference type="EC" id="2.3.1.259"/>
    </reaction>
</comment>
<evidence type="ECO:0000256" key="8">
    <source>
        <dbReference type="ARBA" id="ARBA00026144"/>
    </source>
</evidence>
<dbReference type="EC" id="2.3.1.259" evidence="7"/>
<dbReference type="GO" id="GO:0000139">
    <property type="term" value="C:Golgi membrane"/>
    <property type="evidence" value="ECO:0007669"/>
    <property type="project" value="TreeGrafter"/>
</dbReference>
<dbReference type="InterPro" id="IPR006578">
    <property type="entry name" value="MADF-dom"/>
</dbReference>
<comment type="catalytic activity">
    <reaction evidence="9">
        <text>L-lysyl-[protein] + acetyl-CoA = N(6)-acetyl-L-lysyl-[protein] + CoA + H(+)</text>
        <dbReference type="Rhea" id="RHEA:45948"/>
        <dbReference type="Rhea" id="RHEA-COMP:9752"/>
        <dbReference type="Rhea" id="RHEA-COMP:10731"/>
        <dbReference type="ChEBI" id="CHEBI:15378"/>
        <dbReference type="ChEBI" id="CHEBI:29969"/>
        <dbReference type="ChEBI" id="CHEBI:57287"/>
        <dbReference type="ChEBI" id="CHEBI:57288"/>
        <dbReference type="ChEBI" id="CHEBI:61930"/>
        <dbReference type="EC" id="2.3.1.48"/>
    </reaction>
</comment>
<dbReference type="InterPro" id="IPR016181">
    <property type="entry name" value="Acyl_CoA_acyltransferase"/>
</dbReference>
<dbReference type="PROSITE" id="PS51029">
    <property type="entry name" value="MADF"/>
    <property type="match status" value="1"/>
</dbReference>
<evidence type="ECO:0000256" key="3">
    <source>
        <dbReference type="ARBA" id="ARBA00022829"/>
    </source>
</evidence>
<dbReference type="PROSITE" id="PS51186">
    <property type="entry name" value="GNAT"/>
    <property type="match status" value="1"/>
</dbReference>
<organism evidence="14 15">
    <name type="scientific">Ditylenchus dipsaci</name>
    <dbReference type="NCBI Taxonomy" id="166011"/>
    <lineage>
        <taxon>Eukaryota</taxon>
        <taxon>Metazoa</taxon>
        <taxon>Ecdysozoa</taxon>
        <taxon>Nematoda</taxon>
        <taxon>Chromadorea</taxon>
        <taxon>Rhabditida</taxon>
        <taxon>Tylenchina</taxon>
        <taxon>Tylenchomorpha</taxon>
        <taxon>Sphaerularioidea</taxon>
        <taxon>Anguinidae</taxon>
        <taxon>Anguininae</taxon>
        <taxon>Ditylenchus</taxon>
    </lineage>
</organism>
<keyword evidence="2" id="KW-0808">Transferase</keyword>
<evidence type="ECO:0000256" key="1">
    <source>
        <dbReference type="ARBA" id="ARBA00013184"/>
    </source>
</evidence>
<evidence type="ECO:0000256" key="5">
    <source>
        <dbReference type="ARBA" id="ARBA00023315"/>
    </source>
</evidence>
<dbReference type="Pfam" id="PF00583">
    <property type="entry name" value="Acetyltransf_1"/>
    <property type="match status" value="1"/>
</dbReference>
<feature type="region of interest" description="Disordered" evidence="11">
    <location>
        <begin position="251"/>
        <end position="289"/>
    </location>
</feature>
<keyword evidence="3" id="KW-0159">Chromosome partition</keyword>
<dbReference type="Pfam" id="PF10545">
    <property type="entry name" value="MADF_DNA_bdg"/>
    <property type="match status" value="1"/>
</dbReference>
<dbReference type="PANTHER" id="PTHR14744:SF15">
    <property type="entry name" value="N-ALPHA-ACETYLTRANSFERASE 60"/>
    <property type="match status" value="1"/>
</dbReference>
<keyword evidence="5" id="KW-0012">Acyltransferase</keyword>
<evidence type="ECO:0000256" key="10">
    <source>
        <dbReference type="ARBA" id="ARBA00048848"/>
    </source>
</evidence>